<feature type="region of interest" description="Disordered" evidence="5">
    <location>
        <begin position="761"/>
        <end position="791"/>
    </location>
</feature>
<name>A0A553NDZ6_TIGCA</name>
<organism evidence="7 8">
    <name type="scientific">Tigriopus californicus</name>
    <name type="common">Marine copepod</name>
    <dbReference type="NCBI Taxonomy" id="6832"/>
    <lineage>
        <taxon>Eukaryota</taxon>
        <taxon>Metazoa</taxon>
        <taxon>Ecdysozoa</taxon>
        <taxon>Arthropoda</taxon>
        <taxon>Crustacea</taxon>
        <taxon>Multicrustacea</taxon>
        <taxon>Hexanauplia</taxon>
        <taxon>Copepoda</taxon>
        <taxon>Harpacticoida</taxon>
        <taxon>Harpacticidae</taxon>
        <taxon>Tigriopus</taxon>
    </lineage>
</organism>
<comment type="subcellular location">
    <subcellularLocation>
        <location evidence="1">Nucleus</location>
    </subcellularLocation>
</comment>
<dbReference type="PROSITE" id="PS51075">
    <property type="entry name" value="MH1"/>
    <property type="match status" value="1"/>
</dbReference>
<keyword evidence="8" id="KW-1185">Reference proteome</keyword>
<dbReference type="GO" id="GO:0032924">
    <property type="term" value="P:activin receptor signaling pathway"/>
    <property type="evidence" value="ECO:0007669"/>
    <property type="project" value="TreeGrafter"/>
</dbReference>
<evidence type="ECO:0000313" key="7">
    <source>
        <dbReference type="EMBL" id="TRY63676.1"/>
    </source>
</evidence>
<proteinExistence type="predicted"/>
<feature type="compositionally biased region" description="Basic residues" evidence="5">
    <location>
        <begin position="475"/>
        <end position="489"/>
    </location>
</feature>
<feature type="compositionally biased region" description="Low complexity" evidence="5">
    <location>
        <begin position="688"/>
        <end position="700"/>
    </location>
</feature>
<dbReference type="GO" id="GO:0030154">
    <property type="term" value="P:cell differentiation"/>
    <property type="evidence" value="ECO:0007669"/>
    <property type="project" value="TreeGrafter"/>
</dbReference>
<dbReference type="EMBL" id="VCGU01000458">
    <property type="protein sequence ID" value="TRY63676.1"/>
    <property type="molecule type" value="Genomic_DNA"/>
</dbReference>
<feature type="compositionally biased region" description="Basic residues" evidence="5">
    <location>
        <begin position="99"/>
        <end position="111"/>
    </location>
</feature>
<comment type="caution">
    <text evidence="7">The sequence shown here is derived from an EMBL/GenBank/DDBJ whole genome shotgun (WGS) entry which is preliminary data.</text>
</comment>
<dbReference type="GO" id="GO:0060395">
    <property type="term" value="P:SMAD protein signal transduction"/>
    <property type="evidence" value="ECO:0007669"/>
    <property type="project" value="TreeGrafter"/>
</dbReference>
<dbReference type="GO" id="GO:0000981">
    <property type="term" value="F:DNA-binding transcription factor activity, RNA polymerase II-specific"/>
    <property type="evidence" value="ECO:0007669"/>
    <property type="project" value="TreeGrafter"/>
</dbReference>
<feature type="region of interest" description="Disordered" evidence="5">
    <location>
        <begin position="217"/>
        <end position="236"/>
    </location>
</feature>
<evidence type="ECO:0000256" key="4">
    <source>
        <dbReference type="ARBA" id="ARBA00023242"/>
    </source>
</evidence>
<reference evidence="7 8" key="1">
    <citation type="journal article" date="2018" name="Nat. Ecol. Evol.">
        <title>Genomic signatures of mitonuclear coevolution across populations of Tigriopus californicus.</title>
        <authorList>
            <person name="Barreto F.S."/>
            <person name="Watson E.T."/>
            <person name="Lima T.G."/>
            <person name="Willett C.S."/>
            <person name="Edmands S."/>
            <person name="Li W."/>
            <person name="Burton R.S."/>
        </authorList>
    </citation>
    <scope>NUCLEOTIDE SEQUENCE [LARGE SCALE GENOMIC DNA]</scope>
    <source>
        <strain evidence="7 8">San Diego</strain>
    </source>
</reference>
<dbReference type="InterPro" id="IPR036578">
    <property type="entry name" value="SMAD_MH1_sf"/>
</dbReference>
<feature type="compositionally biased region" description="Low complexity" evidence="5">
    <location>
        <begin position="581"/>
        <end position="609"/>
    </location>
</feature>
<dbReference type="InterPro" id="IPR013019">
    <property type="entry name" value="MAD_homology_MH1"/>
</dbReference>
<dbReference type="GO" id="GO:0045944">
    <property type="term" value="P:positive regulation of transcription by RNA polymerase II"/>
    <property type="evidence" value="ECO:0007669"/>
    <property type="project" value="TreeGrafter"/>
</dbReference>
<evidence type="ECO:0000256" key="1">
    <source>
        <dbReference type="ARBA" id="ARBA00004123"/>
    </source>
</evidence>
<dbReference type="GO" id="GO:0071144">
    <property type="term" value="C:heteromeric SMAD protein complex"/>
    <property type="evidence" value="ECO:0007669"/>
    <property type="project" value="TreeGrafter"/>
</dbReference>
<evidence type="ECO:0000259" key="6">
    <source>
        <dbReference type="PROSITE" id="PS51075"/>
    </source>
</evidence>
<evidence type="ECO:0000313" key="8">
    <source>
        <dbReference type="Proteomes" id="UP000318571"/>
    </source>
</evidence>
<protein>
    <recommendedName>
        <fullName evidence="6">MH1 domain-containing protein</fullName>
    </recommendedName>
</protein>
<dbReference type="AlphaFoldDB" id="A0A553NDZ6"/>
<dbReference type="Proteomes" id="UP000318571">
    <property type="component" value="Chromosome 10"/>
</dbReference>
<dbReference type="Gene3D" id="3.90.520.10">
    <property type="entry name" value="SMAD MH1 domain"/>
    <property type="match status" value="1"/>
</dbReference>
<feature type="region of interest" description="Disordered" evidence="5">
    <location>
        <begin position="581"/>
        <end position="626"/>
    </location>
</feature>
<feature type="domain" description="MH1" evidence="6">
    <location>
        <begin position="165"/>
        <end position="303"/>
    </location>
</feature>
<feature type="compositionally biased region" description="Polar residues" evidence="5">
    <location>
        <begin position="772"/>
        <end position="788"/>
    </location>
</feature>
<feature type="compositionally biased region" description="Pro residues" evidence="5">
    <location>
        <begin position="457"/>
        <end position="468"/>
    </location>
</feature>
<feature type="region of interest" description="Disordered" evidence="5">
    <location>
        <begin position="83"/>
        <end position="160"/>
    </location>
</feature>
<feature type="region of interest" description="Disordered" evidence="5">
    <location>
        <begin position="1"/>
        <end position="62"/>
    </location>
</feature>
<evidence type="ECO:0000256" key="2">
    <source>
        <dbReference type="ARBA" id="ARBA00023015"/>
    </source>
</evidence>
<dbReference type="GO" id="GO:0000978">
    <property type="term" value="F:RNA polymerase II cis-regulatory region sequence-specific DNA binding"/>
    <property type="evidence" value="ECO:0007669"/>
    <property type="project" value="TreeGrafter"/>
</dbReference>
<dbReference type="GO" id="GO:0009653">
    <property type="term" value="P:anatomical structure morphogenesis"/>
    <property type="evidence" value="ECO:0007669"/>
    <property type="project" value="TreeGrafter"/>
</dbReference>
<keyword evidence="4" id="KW-0539">Nucleus</keyword>
<accession>A0A553NDZ6</accession>
<dbReference type="STRING" id="6832.A0A553NDZ6"/>
<sequence>MDPHGSLHSDGSPPGFNMLSFQPVPLNPPQPYHEPHPSPHGPGFFHPSPVAPSVSTAGGPPFFGGDLTRFPSVPHPAMPALPSVPLPPVTPKVSPAVNKKAKAPRKRKSAQAKREASAKNAAGPDLNEALKGSAPMGLTPPPANNAETLDKAHTPTQNKEQQMREFVMRLLGCQSDEFQDAEFAERALLNLTRKVFQTDGLPEQWAQVVRNQASDSTCVSVGRPKDGRMTVQKPGNGGTKKVFPQIILCQTFRWPNIVFHNDIKSTVQCQYPALIKPPEEAAMTDTICINPYHYELTSECIARFNKAARAAQRKSSLKKSSSAVKKVSKKAPPAVISAGPSAPIVPTEPKSRVEPKAFDAQGVDYVKYWQDHSVAGEKAGFQKFNRTDLLKEIKFLRIDRDSLKGKSQEWEPEFIEGLKILDELNPILSGDYLNHIKPKPVVKDVKANHVQVSSPPLGLPLLPPPAAPVAPATKSKPKSTTGRKPKNKSAKTTSTAKQKIAETPKPEPQSAPLPSSNDARLLPTPQLEDSTIQDLLNDIQGSFERQFDDEFENISNEVLGANGADDDSAVGNFSMDTSAFPGYSSQSSSNPHSVTPSSRSRSSNSADSNPFDSQSHMGIPMMRSPPAEAPCIVDAWSMPNSSGSSTNGSTTYLGPNPREFNGGSMFQPPTSGSMMPMQMPHPHHVQTMPQPGAHPMQHQQHQQHQHPPMHHTTNTFTYGAHDTLSLYSQPLLLPNDSGFAGSHPEGSGHVGGGSHMMGGGFAMMPMPGGDSCPSSGSQVVPNPLTSSRLAIPPPSSISFDLGVPHDINGRVQNSRKRLHTSRQRPVLAGIGRNLRQYPEEEWLKQVEEELQELKIKMGHVQSSLEILPQMVHQNMQESLQRTVNQMNGQCSGLSSQIETSKDVMGNGFKELEQSIKSLIHAQNMESQSQIQKLAHLNDHGRHNLDHYMGRIQGQYRNLEVLLGNVQETLIIAEQTRKLAAGPDFEHQERLLSPIGKPLMSSSPRYRDPIPTLDPDSTRLGFTQSSTRARRTFGEDPITCGWERSEELGDSIDDVINLKNRSDGLGGQIDGTRGHQKGLNHVLVENVGNGALADIDPTHGFA</sequence>
<dbReference type="Pfam" id="PF03165">
    <property type="entry name" value="MH1"/>
    <property type="match status" value="1"/>
</dbReference>
<dbReference type="InterPro" id="IPR003619">
    <property type="entry name" value="MAD_homology1_Dwarfin-type"/>
</dbReference>
<dbReference type="PANTHER" id="PTHR13703:SF25">
    <property type="entry name" value="MOTHERS AGAINST DECAPENTAPLEGIC HOMOLOG"/>
    <property type="match status" value="1"/>
</dbReference>
<dbReference type="GO" id="GO:0070411">
    <property type="term" value="F:I-SMAD binding"/>
    <property type="evidence" value="ECO:0007669"/>
    <property type="project" value="TreeGrafter"/>
</dbReference>
<dbReference type="SMART" id="SM00523">
    <property type="entry name" value="DWA"/>
    <property type="match status" value="1"/>
</dbReference>
<feature type="region of interest" description="Disordered" evidence="5">
    <location>
        <begin position="688"/>
        <end position="709"/>
    </location>
</feature>
<keyword evidence="3" id="KW-0804">Transcription</keyword>
<keyword evidence="2" id="KW-0805">Transcription regulation</keyword>
<dbReference type="PANTHER" id="PTHR13703">
    <property type="entry name" value="SMAD"/>
    <property type="match status" value="1"/>
</dbReference>
<evidence type="ECO:0000256" key="3">
    <source>
        <dbReference type="ARBA" id="ARBA00023163"/>
    </source>
</evidence>
<evidence type="ECO:0000256" key="5">
    <source>
        <dbReference type="SAM" id="MobiDB-lite"/>
    </source>
</evidence>
<dbReference type="SUPFAM" id="SSF56366">
    <property type="entry name" value="SMAD MH1 domain"/>
    <property type="match status" value="1"/>
</dbReference>
<dbReference type="InterPro" id="IPR013790">
    <property type="entry name" value="Dwarfin"/>
</dbReference>
<gene>
    <name evidence="7" type="ORF">TCAL_16560</name>
</gene>
<feature type="region of interest" description="Disordered" evidence="5">
    <location>
        <begin position="455"/>
        <end position="529"/>
    </location>
</feature>